<reference evidence="1" key="2">
    <citation type="journal article" date="2015" name="Fish Shellfish Immunol.">
        <title>Early steps in the European eel (Anguilla anguilla)-Vibrio vulnificus interaction in the gills: Role of the RtxA13 toxin.</title>
        <authorList>
            <person name="Callol A."/>
            <person name="Pajuelo D."/>
            <person name="Ebbesson L."/>
            <person name="Teles M."/>
            <person name="MacKenzie S."/>
            <person name="Amaro C."/>
        </authorList>
    </citation>
    <scope>NUCLEOTIDE SEQUENCE</scope>
</reference>
<sequence>MAITGIISHFDRLRFALCLSVRMGRLSQKVFFLTINQ</sequence>
<reference evidence="1" key="1">
    <citation type="submission" date="2014-11" db="EMBL/GenBank/DDBJ databases">
        <authorList>
            <person name="Amaro Gonzalez C."/>
        </authorList>
    </citation>
    <scope>NUCLEOTIDE SEQUENCE</scope>
</reference>
<dbReference type="EMBL" id="GBXM01082020">
    <property type="protein sequence ID" value="JAH26557.1"/>
    <property type="molecule type" value="Transcribed_RNA"/>
</dbReference>
<name>A0A0E9RCM6_ANGAN</name>
<proteinExistence type="predicted"/>
<protein>
    <submittedName>
        <fullName evidence="1">Uncharacterized protein</fullName>
    </submittedName>
</protein>
<organism evidence="1">
    <name type="scientific">Anguilla anguilla</name>
    <name type="common">European freshwater eel</name>
    <name type="synonym">Muraena anguilla</name>
    <dbReference type="NCBI Taxonomy" id="7936"/>
    <lineage>
        <taxon>Eukaryota</taxon>
        <taxon>Metazoa</taxon>
        <taxon>Chordata</taxon>
        <taxon>Craniata</taxon>
        <taxon>Vertebrata</taxon>
        <taxon>Euteleostomi</taxon>
        <taxon>Actinopterygii</taxon>
        <taxon>Neopterygii</taxon>
        <taxon>Teleostei</taxon>
        <taxon>Anguilliformes</taxon>
        <taxon>Anguillidae</taxon>
        <taxon>Anguilla</taxon>
    </lineage>
</organism>
<evidence type="ECO:0000313" key="1">
    <source>
        <dbReference type="EMBL" id="JAH26557.1"/>
    </source>
</evidence>
<accession>A0A0E9RCM6</accession>
<dbReference type="AlphaFoldDB" id="A0A0E9RCM6"/>